<sequence length="89" mass="10572">MKHYKDKTLQRLFREDIPATSKQEEKIKNRLETIAVASKIEDIRIPGYGLHELKGDRKGTWSIKISGNWRITFRFEDGNAYDLNFEDYH</sequence>
<dbReference type="PANTHER" id="PTHR40266">
    <property type="entry name" value="TOXIN HIGB-1"/>
    <property type="match status" value="1"/>
</dbReference>
<dbReference type="PANTHER" id="PTHR40266:SF2">
    <property type="entry name" value="TOXIN HIGB-1"/>
    <property type="match status" value="1"/>
</dbReference>
<gene>
    <name evidence="1" type="ORF">VB774_16385</name>
</gene>
<dbReference type="InterPro" id="IPR035093">
    <property type="entry name" value="RelE/ParE_toxin_dom_sf"/>
</dbReference>
<dbReference type="SUPFAM" id="SSF143011">
    <property type="entry name" value="RelE-like"/>
    <property type="match status" value="1"/>
</dbReference>
<dbReference type="RefSeq" id="WP_323262499.1">
    <property type="nucleotide sequence ID" value="NZ_JAYGIE010000084.1"/>
</dbReference>
<dbReference type="Pfam" id="PF05015">
    <property type="entry name" value="HigB-like_toxin"/>
    <property type="match status" value="1"/>
</dbReference>
<dbReference type="Proteomes" id="UP001301388">
    <property type="component" value="Unassembled WGS sequence"/>
</dbReference>
<keyword evidence="2" id="KW-1185">Reference proteome</keyword>
<name>A0ABU5TLJ3_9CYAN</name>
<dbReference type="Gene3D" id="3.30.2310.20">
    <property type="entry name" value="RelE-like"/>
    <property type="match status" value="1"/>
</dbReference>
<dbReference type="InterPro" id="IPR007711">
    <property type="entry name" value="HigB-1"/>
</dbReference>
<dbReference type="EMBL" id="JAYGIE010000084">
    <property type="protein sequence ID" value="MEA5479200.1"/>
    <property type="molecule type" value="Genomic_DNA"/>
</dbReference>
<evidence type="ECO:0000313" key="1">
    <source>
        <dbReference type="EMBL" id="MEA5479200.1"/>
    </source>
</evidence>
<evidence type="ECO:0000313" key="2">
    <source>
        <dbReference type="Proteomes" id="UP001301388"/>
    </source>
</evidence>
<proteinExistence type="predicted"/>
<comment type="caution">
    <text evidence="1">The sequence shown here is derived from an EMBL/GenBank/DDBJ whole genome shotgun (WGS) entry which is preliminary data.</text>
</comment>
<organism evidence="1 2">
    <name type="scientific">Pseudanabaena galeata UHCC 0370</name>
    <dbReference type="NCBI Taxonomy" id="3110310"/>
    <lineage>
        <taxon>Bacteria</taxon>
        <taxon>Bacillati</taxon>
        <taxon>Cyanobacteriota</taxon>
        <taxon>Cyanophyceae</taxon>
        <taxon>Pseudanabaenales</taxon>
        <taxon>Pseudanabaenaceae</taxon>
        <taxon>Pseudanabaena</taxon>
    </lineage>
</organism>
<reference evidence="1 2" key="1">
    <citation type="submission" date="2023-12" db="EMBL/GenBank/DDBJ databases">
        <title>Baltic Sea Cyanobacteria.</title>
        <authorList>
            <person name="Delbaje E."/>
            <person name="Fewer D.P."/>
            <person name="Shishido T.K."/>
        </authorList>
    </citation>
    <scope>NUCLEOTIDE SEQUENCE [LARGE SCALE GENOMIC DNA]</scope>
    <source>
        <strain evidence="1 2">UHCC 0370</strain>
    </source>
</reference>
<accession>A0ABU5TLJ3</accession>
<protein>
    <submittedName>
        <fullName evidence="1">Type II toxin-antitoxin system RelE/ParE family toxin</fullName>
    </submittedName>
</protein>